<keyword evidence="4" id="KW-0963">Cytoplasm</keyword>
<dbReference type="InterPro" id="IPR041653">
    <property type="entry name" value="Importin_rep_4"/>
</dbReference>
<evidence type="ECO:0000259" key="9">
    <source>
        <dbReference type="PROSITE" id="PS00028"/>
    </source>
</evidence>
<dbReference type="GO" id="GO:0005634">
    <property type="term" value="C:nucleus"/>
    <property type="evidence" value="ECO:0007669"/>
    <property type="project" value="UniProtKB-SubCell"/>
</dbReference>
<dbReference type="InterPro" id="IPR034085">
    <property type="entry name" value="TOG"/>
</dbReference>
<dbReference type="Gene3D" id="1.25.10.10">
    <property type="entry name" value="Leucine-rich Repeat Variant"/>
    <property type="match status" value="1"/>
</dbReference>
<dbReference type="Pfam" id="PF25574">
    <property type="entry name" value="TPR_IMB1"/>
    <property type="match status" value="1"/>
</dbReference>
<organism evidence="10">
    <name type="scientific">Eutreptiella gymnastica</name>
    <dbReference type="NCBI Taxonomy" id="73025"/>
    <lineage>
        <taxon>Eukaryota</taxon>
        <taxon>Discoba</taxon>
        <taxon>Euglenozoa</taxon>
        <taxon>Euglenida</taxon>
        <taxon>Spirocuta</taxon>
        <taxon>Euglenophyceae</taxon>
        <taxon>Eutreptiales</taxon>
        <taxon>Eutreptiaceae</taxon>
        <taxon>Eutreptiella</taxon>
    </lineage>
</organism>
<evidence type="ECO:0000313" key="10">
    <source>
        <dbReference type="EMBL" id="CAE0828666.1"/>
    </source>
</evidence>
<dbReference type="Pfam" id="PF25780">
    <property type="entry name" value="TPR_IPO5"/>
    <property type="match status" value="1"/>
</dbReference>
<dbReference type="InterPro" id="IPR011989">
    <property type="entry name" value="ARM-like"/>
</dbReference>
<name>A0A7S4LGY4_9EUGL</name>
<accession>A0A7S4LGY4</accession>
<protein>
    <recommendedName>
        <fullName evidence="9">C2H2-type domain-containing protein</fullName>
    </recommendedName>
</protein>
<keyword evidence="7" id="KW-0539">Nucleus</keyword>
<dbReference type="EMBL" id="HBJA01116091">
    <property type="protein sequence ID" value="CAE0828666.1"/>
    <property type="molecule type" value="Transcribed_RNA"/>
</dbReference>
<dbReference type="SMART" id="SM01349">
    <property type="entry name" value="TOG"/>
    <property type="match status" value="1"/>
</dbReference>
<dbReference type="Pfam" id="PF13513">
    <property type="entry name" value="HEAT_EZ"/>
    <property type="match status" value="1"/>
</dbReference>
<dbReference type="InterPro" id="IPR016024">
    <property type="entry name" value="ARM-type_fold"/>
</dbReference>
<reference evidence="10" key="1">
    <citation type="submission" date="2021-01" db="EMBL/GenBank/DDBJ databases">
        <authorList>
            <person name="Corre E."/>
            <person name="Pelletier E."/>
            <person name="Niang G."/>
            <person name="Scheremetjew M."/>
            <person name="Finn R."/>
            <person name="Kale V."/>
            <person name="Holt S."/>
            <person name="Cochrane G."/>
            <person name="Meng A."/>
            <person name="Brown T."/>
            <person name="Cohen L."/>
        </authorList>
    </citation>
    <scope>NUCLEOTIDE SEQUENCE</scope>
    <source>
        <strain evidence="10">CCMP1594</strain>
    </source>
</reference>
<dbReference type="Pfam" id="PF18808">
    <property type="entry name" value="Importin_rep_4"/>
    <property type="match status" value="1"/>
</dbReference>
<evidence type="ECO:0000256" key="3">
    <source>
        <dbReference type="ARBA" id="ARBA00022448"/>
    </source>
</evidence>
<keyword evidence="6" id="KW-0653">Protein transport</keyword>
<gene>
    <name evidence="10" type="ORF">EGYM00163_LOCUS39943</name>
</gene>
<comment type="subcellular location">
    <subcellularLocation>
        <location evidence="2">Cytoplasm</location>
    </subcellularLocation>
    <subcellularLocation>
        <location evidence="1">Nucleus</location>
    </subcellularLocation>
</comment>
<keyword evidence="3" id="KW-0813">Transport</keyword>
<dbReference type="InterPro" id="IPR058584">
    <property type="entry name" value="IMB1_TNPO1-like_TPR"/>
</dbReference>
<evidence type="ECO:0000256" key="7">
    <source>
        <dbReference type="ARBA" id="ARBA00023242"/>
    </source>
</evidence>
<dbReference type="AlphaFoldDB" id="A0A7S4LGY4"/>
<evidence type="ECO:0000256" key="4">
    <source>
        <dbReference type="ARBA" id="ARBA00022490"/>
    </source>
</evidence>
<evidence type="ECO:0000256" key="6">
    <source>
        <dbReference type="ARBA" id="ARBA00022927"/>
    </source>
</evidence>
<dbReference type="InterPro" id="IPR057672">
    <property type="entry name" value="TPR_IPO4/5"/>
</dbReference>
<dbReference type="PROSITE" id="PS00028">
    <property type="entry name" value="ZINC_FINGER_C2H2_1"/>
    <property type="match status" value="1"/>
</dbReference>
<evidence type="ECO:0000256" key="1">
    <source>
        <dbReference type="ARBA" id="ARBA00004123"/>
    </source>
</evidence>
<evidence type="ECO:0000256" key="2">
    <source>
        <dbReference type="ARBA" id="ARBA00004496"/>
    </source>
</evidence>
<evidence type="ECO:0000256" key="5">
    <source>
        <dbReference type="ARBA" id="ARBA00022737"/>
    </source>
</evidence>
<feature type="domain" description="C2H2-type" evidence="9">
    <location>
        <begin position="328"/>
        <end position="350"/>
    </location>
</feature>
<dbReference type="SUPFAM" id="SSF48371">
    <property type="entry name" value="ARM repeat"/>
    <property type="match status" value="2"/>
</dbReference>
<feature type="coiled-coil region" evidence="8">
    <location>
        <begin position="749"/>
        <end position="783"/>
    </location>
</feature>
<dbReference type="InterPro" id="IPR040122">
    <property type="entry name" value="Importin_beta"/>
</dbReference>
<proteinExistence type="predicted"/>
<dbReference type="GO" id="GO:0006606">
    <property type="term" value="P:protein import into nucleus"/>
    <property type="evidence" value="ECO:0007669"/>
    <property type="project" value="InterPro"/>
</dbReference>
<dbReference type="PANTHER" id="PTHR10527">
    <property type="entry name" value="IMPORTIN BETA"/>
    <property type="match status" value="1"/>
</dbReference>
<keyword evidence="5" id="KW-0677">Repeat</keyword>
<dbReference type="InterPro" id="IPR041389">
    <property type="entry name" value="Importin_rep_6"/>
</dbReference>
<keyword evidence="8" id="KW-0175">Coiled coil</keyword>
<sequence length="1010" mass="112274">MCAVILRRAICKTGDDALFPALPQELQNSVKQQLLQLVAAEQQKPVRRSLSHCVAGLGSTLCEKNEWQELFPFLFNGVKDGDSGLKKSCLSIFSSLTTYVEDKFLIPYLGVLREAFQFALGEQHDMEVRIAAVDAISSLVVVLEEEEHVVNFQSVVGDILKTIGQALSTNHEDQALEAIEALVTIGESTPELFTKSLSDVFQAMIQIATSQQVEESVQQIAVEFCLTLAENDARHTKKVPHFAEAFFPLAMKWLTTVEEKKDWGVTQEDDDDDDEITFYDVGLEALDRISLALGGRVIEPVATGLIAQYLNNPDWQFRHAGLMALSQCAEGCAKQFEVNLGSIVHMVLKHLGDAHERVRWAAVHCIAQLANDFCPGFQLAFHSAVLPALMRMLSDSVPRIVAHTANAIVNFMDEADVEYTQPYLDELVTKLLMVLQNSTLKFVNEEVLAAFASIAENCEAEFVKYYDHIVPYLKQLLSQPPADKQDRMLRAKAMECITLIGMSVGKEKFAPDAKQLMEMLHATLSSKLESDDPQVQYILQAWARIAKCLGEEFHPYLPHVVPYFLDQAAIQTDVTVTDVDDRDEGNDDEEEGVETLMLAIKGVGDRRIQIKTSLLQDKSLACSVIESFLEDVPQGMSPYVERISQIMVPLLKFPYLGEIRDTASKCLPLMLACLPPHIGKSDMLRHFAVHILQAVQCEHDVEVACSLVECFQRCINACDMNAMPDNMVFDCSTMLKKVFDESLRRRGLVSKQQKEVAEDEDEVEKLEAENEGEEELLNQVVEAVGAMVKKYQSFIPHFANTFYPMCLGLLGDGYGDVEKRLALCAFDDFVEHGSQISQEAVAPYLQPIISALLKHCSSADADLAQAAAYGLGVCAQYGGQVFRQIAPEAVQQLVAITKNPRAQEEAYATTTANALSSMVKLIKFHHDHDSGLCRMDNLGPIVLANLPIQADEIEARFVHEEVVDWVLAGNPLVLGENHSNLPAIKELCRKLIDTDLVNDGTKEKMKRIMG</sequence>
<evidence type="ECO:0000256" key="8">
    <source>
        <dbReference type="SAM" id="Coils"/>
    </source>
</evidence>
<dbReference type="Pfam" id="PF18829">
    <property type="entry name" value="Importin_rep_6"/>
    <property type="match status" value="1"/>
</dbReference>
<dbReference type="InterPro" id="IPR013087">
    <property type="entry name" value="Znf_C2H2_type"/>
</dbReference>
<dbReference type="GO" id="GO:0005737">
    <property type="term" value="C:cytoplasm"/>
    <property type="evidence" value="ECO:0007669"/>
    <property type="project" value="UniProtKB-SubCell"/>
</dbReference>